<protein>
    <submittedName>
        <fullName evidence="1">Uncharacterized protein</fullName>
    </submittedName>
</protein>
<gene>
    <name evidence="1" type="ORF">NITUZ_40416</name>
</gene>
<dbReference type="AlphaFoldDB" id="V6AUQ9"/>
<evidence type="ECO:0000313" key="1">
    <source>
        <dbReference type="EMBL" id="CDI06250.1"/>
    </source>
</evidence>
<name>V6AUQ9_9ARCH</name>
<organism evidence="1 2">
    <name type="scientific">Candidatus Nitrosotenuis uzonensis</name>
    <dbReference type="NCBI Taxonomy" id="1407055"/>
    <lineage>
        <taxon>Archaea</taxon>
        <taxon>Nitrososphaerota</taxon>
        <taxon>Candidatus Nitrosotenuis</taxon>
    </lineage>
</organism>
<accession>V6AUQ9</accession>
<dbReference type="EMBL" id="CBTY010000009">
    <property type="protein sequence ID" value="CDI06250.1"/>
    <property type="molecule type" value="Genomic_DNA"/>
</dbReference>
<proteinExistence type="predicted"/>
<reference evidence="1 2" key="1">
    <citation type="journal article" date="2013" name="PLoS ONE">
        <title>Enrichment and Genome Sequence of the Group I.1a Ammonia-Oxidizing Archaeon ?Ca. Nitrosotenuis uzonensis? Representing a Clade Globally.</title>
        <authorList>
            <person name="Lebedeva E.V."/>
            <person name="Hatzenpichler R."/>
            <person name="Pelletier E."/>
            <person name="Schuster N."/>
            <person name="Hauzmayer S."/>
            <person name="Bulaev A."/>
            <person name="Grigor'eva N.V."/>
            <person name="Galushko A."/>
            <person name="Schmid M."/>
            <person name="Palatinszky M."/>
            <person name="Le Paslier D."/>
            <person name="Daims H."/>
            <person name="Wagner M."/>
        </authorList>
    </citation>
    <scope>NUCLEOTIDE SEQUENCE [LARGE SCALE GENOMIC DNA]</scope>
    <source>
        <strain evidence="1 2">N4</strain>
    </source>
</reference>
<keyword evidence="2" id="KW-1185">Reference proteome</keyword>
<comment type="caution">
    <text evidence="1">The sequence shown here is derived from an EMBL/GenBank/DDBJ whole genome shotgun (WGS) entry which is preliminary data.</text>
</comment>
<dbReference type="STRING" id="1407055.NITUZ_40416"/>
<evidence type="ECO:0000313" key="2">
    <source>
        <dbReference type="Proteomes" id="UP000018159"/>
    </source>
</evidence>
<sequence>MISVLMKREYPDQELKALILNFIMRKGRWGEHYFPIDTMAKWLGQVVQNNGKNVRKKVDELAKDGYLILWKRNTTASLNPRAKREIIEFIEKYLVE</sequence>
<dbReference type="Proteomes" id="UP000018159">
    <property type="component" value="Unassembled WGS sequence"/>
</dbReference>